<proteinExistence type="predicted"/>
<sequence length="328" mass="37813">MKFSEFFDIWANENYYKFGVDIGKKGDFYTNVSVGYLFGACLANYFLKLLRKGEISSSCKVVEIGANSGEMLADFVQGIFTLEPEILKNLEFIIIEPHENLRKKQLETFTKRFGNDVKIRHYENLNECSFEEIFVISNELLDAFSCEAIDGENMLFVDSELKFYWQKADQNLLDLAKKFGIKKGEISASYAKFAAQLANAAKKVRFLSFDYGEFEPKNEFSLRVFKDHQVFSLFEISNLAPYFKTSDLTYSLCFKQVEYAFSETGFKMLKFKKQNDALVCDFGVDEILSLVLEKGSKQAYENAAKQAKFLLSPEFLGEKFKFIEFLKS</sequence>
<evidence type="ECO:0000313" key="4">
    <source>
        <dbReference type="Proteomes" id="UP000066049"/>
    </source>
</evidence>
<dbReference type="Gene3D" id="3.40.50.12710">
    <property type="match status" value="1"/>
</dbReference>
<reference evidence="4" key="1">
    <citation type="submission" date="2015-08" db="EMBL/GenBank/DDBJ databases">
        <title>Comparative genomics of the Campylobacter concisus group.</title>
        <authorList>
            <person name="Miller W.G."/>
            <person name="Yee E."/>
            <person name="Chapman M.H."/>
            <person name="Huynh S."/>
            <person name="Bono J.L."/>
            <person name="On S.L.W."/>
            <person name="St Leger J."/>
            <person name="Foster G."/>
            <person name="Parker C.T."/>
        </authorList>
    </citation>
    <scope>NUCLEOTIDE SEQUENCE [LARGE SCALE GENOMIC DNA]</scope>
    <source>
        <strain evidence="4">ATCC 33237</strain>
    </source>
</reference>
<keyword evidence="2 3" id="KW-0808">Transferase</keyword>
<dbReference type="EMBL" id="CP012541">
    <property type="protein sequence ID" value="ALF47812.1"/>
    <property type="molecule type" value="Genomic_DNA"/>
</dbReference>
<dbReference type="GO" id="GO:0035243">
    <property type="term" value="F:protein-arginine omega-N symmetric methyltransferase activity"/>
    <property type="evidence" value="ECO:0007669"/>
    <property type="project" value="TreeGrafter"/>
</dbReference>
<dbReference type="PANTHER" id="PTHR12049">
    <property type="entry name" value="PROTEIN ARGININE METHYLTRANSFERASE NDUFAF7, MITOCHONDRIAL"/>
    <property type="match status" value="1"/>
</dbReference>
<protein>
    <submittedName>
        <fullName evidence="3">SAM-dependent methyltransferase, MidA family</fullName>
    </submittedName>
</protein>
<keyword evidence="1 3" id="KW-0489">Methyltransferase</keyword>
<accession>A0A0M3V2J3</accession>
<evidence type="ECO:0000313" key="3">
    <source>
        <dbReference type="EMBL" id="ALF47812.1"/>
    </source>
</evidence>
<dbReference type="PATRIC" id="fig|199.248.peg.1181"/>
<dbReference type="PANTHER" id="PTHR12049:SF7">
    <property type="entry name" value="PROTEIN ARGININE METHYLTRANSFERASE NDUFAF7, MITOCHONDRIAL"/>
    <property type="match status" value="1"/>
</dbReference>
<organism evidence="3 4">
    <name type="scientific">Campylobacter concisus</name>
    <dbReference type="NCBI Taxonomy" id="199"/>
    <lineage>
        <taxon>Bacteria</taxon>
        <taxon>Pseudomonadati</taxon>
        <taxon>Campylobacterota</taxon>
        <taxon>Epsilonproteobacteria</taxon>
        <taxon>Campylobacterales</taxon>
        <taxon>Campylobacteraceae</taxon>
        <taxon>Campylobacter</taxon>
    </lineage>
</organism>
<dbReference type="RefSeq" id="WP_054196786.1">
    <property type="nucleotide sequence ID" value="NZ_CABMKQ010000013.1"/>
</dbReference>
<gene>
    <name evidence="3" type="ORF">CCON33237_1145</name>
</gene>
<evidence type="ECO:0000256" key="2">
    <source>
        <dbReference type="ARBA" id="ARBA00022679"/>
    </source>
</evidence>
<dbReference type="AlphaFoldDB" id="A0A0M3V2J3"/>
<evidence type="ECO:0000256" key="1">
    <source>
        <dbReference type="ARBA" id="ARBA00022603"/>
    </source>
</evidence>
<dbReference type="Proteomes" id="UP000066049">
    <property type="component" value="Chromosome"/>
</dbReference>
<dbReference type="InterPro" id="IPR038375">
    <property type="entry name" value="NDUFAF7_sf"/>
</dbReference>
<dbReference type="SUPFAM" id="SSF53335">
    <property type="entry name" value="S-adenosyl-L-methionine-dependent methyltransferases"/>
    <property type="match status" value="1"/>
</dbReference>
<name>A0A0M3V2J3_9BACT</name>
<dbReference type="InterPro" id="IPR029063">
    <property type="entry name" value="SAM-dependent_MTases_sf"/>
</dbReference>
<dbReference type="GO" id="GO:0032259">
    <property type="term" value="P:methylation"/>
    <property type="evidence" value="ECO:0007669"/>
    <property type="project" value="UniProtKB-KW"/>
</dbReference>
<dbReference type="Pfam" id="PF02636">
    <property type="entry name" value="Methyltransf_28"/>
    <property type="match status" value="1"/>
</dbReference>
<dbReference type="InterPro" id="IPR003788">
    <property type="entry name" value="NDUFAF7"/>
</dbReference>
<dbReference type="KEGG" id="ccoc:CCON33237_1145"/>
<dbReference type="GeneID" id="28662819"/>